<feature type="region of interest" description="Disordered" evidence="1">
    <location>
        <begin position="50"/>
        <end position="159"/>
    </location>
</feature>
<evidence type="ECO:0000256" key="1">
    <source>
        <dbReference type="SAM" id="MobiDB-lite"/>
    </source>
</evidence>
<reference evidence="3" key="1">
    <citation type="submission" date="2020-05" db="EMBL/GenBank/DDBJ databases">
        <authorList>
            <person name="Chiriac C."/>
            <person name="Salcher M."/>
            <person name="Ghai R."/>
            <person name="Kavagutti S V."/>
        </authorList>
    </citation>
    <scope>NUCLEOTIDE SEQUENCE</scope>
</reference>
<dbReference type="AlphaFoldDB" id="A0A6J7HMA0"/>
<proteinExistence type="predicted"/>
<keyword evidence="2" id="KW-1133">Transmembrane helix</keyword>
<name>A0A6J7HMA0_9ZZZZ</name>
<protein>
    <submittedName>
        <fullName evidence="3">Unannotated protein</fullName>
    </submittedName>
</protein>
<feature type="compositionally biased region" description="Acidic residues" evidence="1">
    <location>
        <begin position="128"/>
        <end position="138"/>
    </location>
</feature>
<keyword evidence="2" id="KW-0812">Transmembrane</keyword>
<organism evidence="3">
    <name type="scientific">freshwater metagenome</name>
    <dbReference type="NCBI Taxonomy" id="449393"/>
    <lineage>
        <taxon>unclassified sequences</taxon>
        <taxon>metagenomes</taxon>
        <taxon>ecological metagenomes</taxon>
    </lineage>
</organism>
<gene>
    <name evidence="3" type="ORF">UFOPK3684_00459</name>
</gene>
<dbReference type="EMBL" id="CAFBMZ010000022">
    <property type="protein sequence ID" value="CAB4922151.1"/>
    <property type="molecule type" value="Genomic_DNA"/>
</dbReference>
<evidence type="ECO:0000256" key="2">
    <source>
        <dbReference type="SAM" id="Phobius"/>
    </source>
</evidence>
<keyword evidence="2" id="KW-0472">Membrane</keyword>
<evidence type="ECO:0000313" key="3">
    <source>
        <dbReference type="EMBL" id="CAB4922151.1"/>
    </source>
</evidence>
<sequence>MTPPEKPEWIQIAEAENASSPRKISKSLPIMAFVVSALIIGAGAVLAQTQDESPANAVENTQQVVQSSPSTPTSQASQVVTTKASSTQSAATPSKSAVAPSTTPSVTPSSTSSGVANPSIGTMPTGGEGDEGEDDEGEGDHHSRKHGQDGEHDSEGEDD</sequence>
<feature type="transmembrane region" description="Helical" evidence="2">
    <location>
        <begin position="28"/>
        <end position="47"/>
    </location>
</feature>
<accession>A0A6J7HMA0</accession>
<feature type="compositionally biased region" description="Low complexity" evidence="1">
    <location>
        <begin position="61"/>
        <end position="116"/>
    </location>
</feature>